<protein>
    <submittedName>
        <fullName evidence="1">Transposable element Tc1 transposase</fullName>
    </submittedName>
</protein>
<name>A0A4Y2PMA3_ARAVE</name>
<sequence>MSFGVMNANTCCLVRMGCSGFAVPMWFLPQVPDSKNGGGNVMVWGCVSRLVMGPLRRIQAIMDKFQYEDIIENSILPYASNSLGRGFIFQQDNNPKHRYKHIQNLFSRRHNPPRLAKPIPRS</sequence>
<dbReference type="GO" id="GO:0003676">
    <property type="term" value="F:nucleic acid binding"/>
    <property type="evidence" value="ECO:0007669"/>
    <property type="project" value="InterPro"/>
</dbReference>
<dbReference type="EMBL" id="BGPR01011643">
    <property type="protein sequence ID" value="GBN52301.1"/>
    <property type="molecule type" value="Genomic_DNA"/>
</dbReference>
<organism evidence="1 2">
    <name type="scientific">Araneus ventricosus</name>
    <name type="common">Orbweaver spider</name>
    <name type="synonym">Epeira ventricosa</name>
    <dbReference type="NCBI Taxonomy" id="182803"/>
    <lineage>
        <taxon>Eukaryota</taxon>
        <taxon>Metazoa</taxon>
        <taxon>Ecdysozoa</taxon>
        <taxon>Arthropoda</taxon>
        <taxon>Chelicerata</taxon>
        <taxon>Arachnida</taxon>
        <taxon>Araneae</taxon>
        <taxon>Araneomorphae</taxon>
        <taxon>Entelegynae</taxon>
        <taxon>Araneoidea</taxon>
        <taxon>Araneidae</taxon>
        <taxon>Araneus</taxon>
    </lineage>
</organism>
<evidence type="ECO:0000313" key="2">
    <source>
        <dbReference type="Proteomes" id="UP000499080"/>
    </source>
</evidence>
<dbReference type="Proteomes" id="UP000499080">
    <property type="component" value="Unassembled WGS sequence"/>
</dbReference>
<proteinExistence type="predicted"/>
<accession>A0A4Y2PMA3</accession>
<dbReference type="AlphaFoldDB" id="A0A4Y2PMA3"/>
<gene>
    <name evidence="1" type="primary">tc1a_434</name>
    <name evidence="1" type="ORF">AVEN_126216_1</name>
</gene>
<dbReference type="InterPro" id="IPR036397">
    <property type="entry name" value="RNaseH_sf"/>
</dbReference>
<dbReference type="OrthoDB" id="6437518at2759"/>
<comment type="caution">
    <text evidence="1">The sequence shown here is derived from an EMBL/GenBank/DDBJ whole genome shotgun (WGS) entry which is preliminary data.</text>
</comment>
<dbReference type="Gene3D" id="3.30.420.10">
    <property type="entry name" value="Ribonuclease H-like superfamily/Ribonuclease H"/>
    <property type="match status" value="1"/>
</dbReference>
<reference evidence="1 2" key="1">
    <citation type="journal article" date="2019" name="Sci. Rep.">
        <title>Orb-weaving spider Araneus ventricosus genome elucidates the spidroin gene catalogue.</title>
        <authorList>
            <person name="Kono N."/>
            <person name="Nakamura H."/>
            <person name="Ohtoshi R."/>
            <person name="Moran D.A.P."/>
            <person name="Shinohara A."/>
            <person name="Yoshida Y."/>
            <person name="Fujiwara M."/>
            <person name="Mori M."/>
            <person name="Tomita M."/>
            <person name="Arakawa K."/>
        </authorList>
    </citation>
    <scope>NUCLEOTIDE SEQUENCE [LARGE SCALE GENOMIC DNA]</scope>
</reference>
<keyword evidence="2" id="KW-1185">Reference proteome</keyword>
<evidence type="ECO:0000313" key="1">
    <source>
        <dbReference type="EMBL" id="GBN52301.1"/>
    </source>
</evidence>